<protein>
    <submittedName>
        <fullName evidence="2">Uncharacterized protein</fullName>
    </submittedName>
</protein>
<reference evidence="2 3" key="1">
    <citation type="submission" date="2024-06" db="EMBL/GenBank/DDBJ databases">
        <title>A chromosome level genome sequence of Diviner's sage (Salvia divinorum).</title>
        <authorList>
            <person name="Ford S.A."/>
            <person name="Ro D.-K."/>
            <person name="Ness R.W."/>
            <person name="Phillips M.A."/>
        </authorList>
    </citation>
    <scope>NUCLEOTIDE SEQUENCE [LARGE SCALE GENOMIC DNA]</scope>
    <source>
        <strain evidence="2">SAF-2024a</strain>
        <tissue evidence="2">Leaf</tissue>
    </source>
</reference>
<dbReference type="EMBL" id="JBEAFC010000004">
    <property type="protein sequence ID" value="KAL1559536.1"/>
    <property type="molecule type" value="Genomic_DNA"/>
</dbReference>
<feature type="region of interest" description="Disordered" evidence="1">
    <location>
        <begin position="1"/>
        <end position="52"/>
    </location>
</feature>
<evidence type="ECO:0000313" key="3">
    <source>
        <dbReference type="Proteomes" id="UP001567538"/>
    </source>
</evidence>
<gene>
    <name evidence="2" type="ORF">AAHA92_09870</name>
</gene>
<evidence type="ECO:0000256" key="1">
    <source>
        <dbReference type="SAM" id="MobiDB-lite"/>
    </source>
</evidence>
<evidence type="ECO:0000313" key="2">
    <source>
        <dbReference type="EMBL" id="KAL1559536.1"/>
    </source>
</evidence>
<accession>A0ABD1HSX3</accession>
<organism evidence="2 3">
    <name type="scientific">Salvia divinorum</name>
    <name type="common">Maria pastora</name>
    <name type="synonym">Diviner's sage</name>
    <dbReference type="NCBI Taxonomy" id="28513"/>
    <lineage>
        <taxon>Eukaryota</taxon>
        <taxon>Viridiplantae</taxon>
        <taxon>Streptophyta</taxon>
        <taxon>Embryophyta</taxon>
        <taxon>Tracheophyta</taxon>
        <taxon>Spermatophyta</taxon>
        <taxon>Magnoliopsida</taxon>
        <taxon>eudicotyledons</taxon>
        <taxon>Gunneridae</taxon>
        <taxon>Pentapetalae</taxon>
        <taxon>asterids</taxon>
        <taxon>lamiids</taxon>
        <taxon>Lamiales</taxon>
        <taxon>Lamiaceae</taxon>
        <taxon>Nepetoideae</taxon>
        <taxon>Mentheae</taxon>
        <taxon>Salviinae</taxon>
        <taxon>Salvia</taxon>
        <taxon>Salvia subgen. Calosphace</taxon>
    </lineage>
</organism>
<comment type="caution">
    <text evidence="2">The sequence shown here is derived from an EMBL/GenBank/DDBJ whole genome shotgun (WGS) entry which is preliminary data.</text>
</comment>
<dbReference type="Proteomes" id="UP001567538">
    <property type="component" value="Unassembled WGS sequence"/>
</dbReference>
<dbReference type="AlphaFoldDB" id="A0ABD1HSX3"/>
<proteinExistence type="predicted"/>
<sequence length="83" mass="9310">MARTSSHVSDKTELELSSPFAQRLFRPTPDTARQPRRPTRISAAADEVPASDRSCSLARIAVVVRRQSEEIAKFMSKRAKNHC</sequence>
<keyword evidence="3" id="KW-1185">Reference proteome</keyword>
<name>A0ABD1HSX3_SALDI</name>